<dbReference type="SUPFAM" id="SSF111249">
    <property type="entry name" value="Sulfolobus fructose-1,6-bisphosphatase-like"/>
    <property type="match status" value="1"/>
</dbReference>
<dbReference type="UniPathway" id="UPA00138"/>
<organism evidence="1 2">
    <name type="scientific">Syntrophus aciditrophicus (strain SB)</name>
    <dbReference type="NCBI Taxonomy" id="56780"/>
    <lineage>
        <taxon>Bacteria</taxon>
        <taxon>Pseudomonadati</taxon>
        <taxon>Thermodesulfobacteriota</taxon>
        <taxon>Syntrophia</taxon>
        <taxon>Syntrophales</taxon>
        <taxon>Syntrophaceae</taxon>
        <taxon>Syntrophus</taxon>
    </lineage>
</organism>
<dbReference type="GO" id="GO:0006094">
    <property type="term" value="P:gluconeogenesis"/>
    <property type="evidence" value="ECO:0007669"/>
    <property type="project" value="UniProtKB-UniPathway"/>
</dbReference>
<dbReference type="InterPro" id="IPR036076">
    <property type="entry name" value="FBPase_V_sf"/>
</dbReference>
<sequence length="75" mass="8415">MCGFHHGTLMPGVFHAANLSRFDGSPRVIAAGFQVCDGKLSARRDFFCVEREQTRVKKETPSTRVSFFRPAARIN</sequence>
<dbReference type="Pfam" id="PF01950">
    <property type="entry name" value="FBPase_3"/>
    <property type="match status" value="1"/>
</dbReference>
<accession>Q2LW91</accession>
<dbReference type="InterPro" id="IPR002803">
    <property type="entry name" value="FBPase_V"/>
</dbReference>
<dbReference type="HOGENOM" id="CLU_2669750_0_0_7"/>
<dbReference type="InParanoid" id="Q2LW91"/>
<proteinExistence type="predicted"/>
<evidence type="ECO:0000313" key="2">
    <source>
        <dbReference type="Proteomes" id="UP000001933"/>
    </source>
</evidence>
<dbReference type="STRING" id="56780.SYN_01239"/>
<dbReference type="EMBL" id="CP000252">
    <property type="protein sequence ID" value="ABC78349.1"/>
    <property type="molecule type" value="Genomic_DNA"/>
</dbReference>
<dbReference type="eggNOG" id="COG1980">
    <property type="taxonomic scope" value="Bacteria"/>
</dbReference>
<dbReference type="RefSeq" id="WP_011418368.1">
    <property type="nucleotide sequence ID" value="NC_007759.1"/>
</dbReference>
<dbReference type="AlphaFoldDB" id="Q2LW91"/>
<evidence type="ECO:0000313" key="1">
    <source>
        <dbReference type="EMBL" id="ABC78349.1"/>
    </source>
</evidence>
<dbReference type="KEGG" id="sat:SYN_01239"/>
<protein>
    <submittedName>
        <fullName evidence="1">Hypothetical cytosolic protein</fullName>
    </submittedName>
</protein>
<keyword evidence="2" id="KW-1185">Reference proteome</keyword>
<name>Q2LW91_SYNAS</name>
<dbReference type="Proteomes" id="UP000001933">
    <property type="component" value="Chromosome"/>
</dbReference>
<reference evidence="1 2" key="1">
    <citation type="journal article" date="2007" name="Proc. Natl. Acad. Sci. U.S.A.">
        <title>The genome of Syntrophus aciditrophicus: life at the thermodynamic limit of microbial growth.</title>
        <authorList>
            <person name="McInerney M.J."/>
            <person name="Rohlin L."/>
            <person name="Mouttaki H."/>
            <person name="Kim U."/>
            <person name="Krupp R.S."/>
            <person name="Rios-Hernandez L."/>
            <person name="Sieber J."/>
            <person name="Struchtemeyer C.G."/>
            <person name="Bhattacharyya A."/>
            <person name="Campbell J.W."/>
            <person name="Gunsalus R.P."/>
        </authorList>
    </citation>
    <scope>NUCLEOTIDE SEQUENCE [LARGE SCALE GENOMIC DNA]</scope>
    <source>
        <strain evidence="1 2">SB</strain>
    </source>
</reference>
<gene>
    <name evidence="1" type="ORF">SYN_01239</name>
</gene>